<gene>
    <name evidence="1" type="ORF">TH606_07815</name>
</gene>
<dbReference type="Pfam" id="PF14196">
    <property type="entry name" value="ATC_hydrolase"/>
    <property type="match status" value="1"/>
</dbReference>
<dbReference type="EMBL" id="LSFI01000035">
    <property type="protein sequence ID" value="OAG27249.1"/>
    <property type="molecule type" value="Genomic_DNA"/>
</dbReference>
<comment type="caution">
    <text evidence="1">The sequence shown here is derived from an EMBL/GenBank/DDBJ whole genome shotgun (WGS) entry which is preliminary data.</text>
</comment>
<keyword evidence="2" id="KW-1185">Reference proteome</keyword>
<dbReference type="STRING" id="1795632.TH606_07815"/>
<sequence>MNIQDLKIIHSVLSQELGPGWLWLMFKASLKQKAILKKTKWAGRSDEEAQFVKRLPIAVALYQELQNLKGKEMAYEIIKKILIPLGCAEQKRYLEKLTKSGQTPMERLIAFNDLMEKEGALKFNTYEYLTKGPDKAHFIVKRCVFYEFFSETGVPELTKIFCEIDGVFLSEAFPEIKFHRGHSKENTIAFGRKHCDFIFEAH</sequence>
<reference evidence="1 2" key="1">
    <citation type="submission" date="2016-02" db="EMBL/GenBank/DDBJ databases">
        <title>Draft genome sequence of Thermodesulfatator sp. S606.</title>
        <authorList>
            <person name="Lai Q."/>
            <person name="Cao J."/>
            <person name="Dupont S."/>
            <person name="Shao Z."/>
            <person name="Jebbar M."/>
            <person name="Alain K."/>
        </authorList>
    </citation>
    <scope>NUCLEOTIDE SEQUENCE [LARGE SCALE GENOMIC DNA]</scope>
    <source>
        <strain evidence="1 2">S606</strain>
    </source>
</reference>
<organism evidence="1 2">
    <name type="scientific">Thermodesulfatator autotrophicus</name>
    <dbReference type="NCBI Taxonomy" id="1795632"/>
    <lineage>
        <taxon>Bacteria</taxon>
        <taxon>Pseudomonadati</taxon>
        <taxon>Thermodesulfobacteriota</taxon>
        <taxon>Thermodesulfobacteria</taxon>
        <taxon>Thermodesulfobacteriales</taxon>
        <taxon>Thermodesulfatatoraceae</taxon>
        <taxon>Thermodesulfatator</taxon>
    </lineage>
</organism>
<evidence type="ECO:0000313" key="1">
    <source>
        <dbReference type="EMBL" id="OAG27249.1"/>
    </source>
</evidence>
<protein>
    <recommendedName>
        <fullName evidence="3">L-2-amino-thiazoline-4-carboxylic acid hydrolase</fullName>
    </recommendedName>
</protein>
<dbReference type="AlphaFoldDB" id="A0A177E8A5"/>
<evidence type="ECO:0000313" key="2">
    <source>
        <dbReference type="Proteomes" id="UP000076964"/>
    </source>
</evidence>
<dbReference type="OrthoDB" id="1899188at2"/>
<evidence type="ECO:0008006" key="3">
    <source>
        <dbReference type="Google" id="ProtNLM"/>
    </source>
</evidence>
<name>A0A177E8A5_9BACT</name>
<accession>A0A177E8A5</accession>
<dbReference type="InterPro" id="IPR026002">
    <property type="entry name" value="ATC_hydrolase-like"/>
</dbReference>
<dbReference type="RefSeq" id="WP_068542640.1">
    <property type="nucleotide sequence ID" value="NZ_LSFI01000035.1"/>
</dbReference>
<dbReference type="Proteomes" id="UP000076964">
    <property type="component" value="Unassembled WGS sequence"/>
</dbReference>
<proteinExistence type="predicted"/>